<evidence type="ECO:0000256" key="3">
    <source>
        <dbReference type="ARBA" id="ARBA00022692"/>
    </source>
</evidence>
<protein>
    <submittedName>
        <fullName evidence="8">Sodium:dicarboxylate symporter family protein</fullName>
    </submittedName>
</protein>
<evidence type="ECO:0000256" key="5">
    <source>
        <dbReference type="ARBA" id="ARBA00022989"/>
    </source>
</evidence>
<dbReference type="AlphaFoldDB" id="A0A562N472"/>
<name>A0A562N472_9HYPH</name>
<keyword evidence="6 7" id="KW-0472">Membrane</keyword>
<evidence type="ECO:0000256" key="6">
    <source>
        <dbReference type="ARBA" id="ARBA00023136"/>
    </source>
</evidence>
<evidence type="ECO:0000313" key="9">
    <source>
        <dbReference type="Proteomes" id="UP000317122"/>
    </source>
</evidence>
<comment type="caution">
    <text evidence="8">The sequence shown here is derived from an EMBL/GenBank/DDBJ whole genome shotgun (WGS) entry which is preliminary data.</text>
</comment>
<dbReference type="GO" id="GO:0016020">
    <property type="term" value="C:membrane"/>
    <property type="evidence" value="ECO:0007669"/>
    <property type="project" value="UniProtKB-SubCell"/>
</dbReference>
<gene>
    <name evidence="8" type="ORF">IQ26_05695</name>
</gene>
<dbReference type="InterPro" id="IPR036458">
    <property type="entry name" value="Na:dicarbo_symporter_sf"/>
</dbReference>
<dbReference type="EMBL" id="VLKT01000044">
    <property type="protein sequence ID" value="TWI26999.1"/>
    <property type="molecule type" value="Genomic_DNA"/>
</dbReference>
<keyword evidence="5 7" id="KW-1133">Transmembrane helix</keyword>
<feature type="transmembrane region" description="Helical" evidence="7">
    <location>
        <begin position="52"/>
        <end position="74"/>
    </location>
</feature>
<dbReference type="GO" id="GO:0046942">
    <property type="term" value="P:carboxylic acid transport"/>
    <property type="evidence" value="ECO:0007669"/>
    <property type="project" value="UniProtKB-ARBA"/>
</dbReference>
<dbReference type="Pfam" id="PF00375">
    <property type="entry name" value="SDF"/>
    <property type="match status" value="1"/>
</dbReference>
<evidence type="ECO:0000313" key="8">
    <source>
        <dbReference type="EMBL" id="TWI26999.1"/>
    </source>
</evidence>
<dbReference type="InterPro" id="IPR018107">
    <property type="entry name" value="Na-dicarboxylate_symporter_CS"/>
</dbReference>
<dbReference type="InterPro" id="IPR001991">
    <property type="entry name" value="Na-dicarboxylate_symporter"/>
</dbReference>
<evidence type="ECO:0000256" key="7">
    <source>
        <dbReference type="SAM" id="Phobius"/>
    </source>
</evidence>
<keyword evidence="9" id="KW-1185">Reference proteome</keyword>
<organism evidence="8 9">
    <name type="scientific">Mesorhizobium tianshanense</name>
    <dbReference type="NCBI Taxonomy" id="39844"/>
    <lineage>
        <taxon>Bacteria</taxon>
        <taxon>Pseudomonadati</taxon>
        <taxon>Pseudomonadota</taxon>
        <taxon>Alphaproteobacteria</taxon>
        <taxon>Hyphomicrobiales</taxon>
        <taxon>Phyllobacteriaceae</taxon>
        <taxon>Mesorhizobium</taxon>
    </lineage>
</organism>
<dbReference type="Proteomes" id="UP000317122">
    <property type="component" value="Unassembled WGS sequence"/>
</dbReference>
<accession>A0A562N472</accession>
<sequence length="143" mass="15277">MLNRPIRSASPAPRKAFYAKPYVQVLAAIALGIALGHFYPELGESLKPLGDAFIKLVKMIIAPVIFLTIASGVANGGRGWPARANAAQGWGAGREAVIEEPPAGISIDEAPQLPVLRELLGKRSNAMTHFCAKRHRCCPAVHC</sequence>
<dbReference type="PROSITE" id="PS00713">
    <property type="entry name" value="NA_DICARBOXYL_SYMP_1"/>
    <property type="match status" value="1"/>
</dbReference>
<evidence type="ECO:0000256" key="4">
    <source>
        <dbReference type="ARBA" id="ARBA00022847"/>
    </source>
</evidence>
<reference evidence="8 9" key="1">
    <citation type="journal article" date="2015" name="Stand. Genomic Sci.">
        <title>Genomic Encyclopedia of Bacterial and Archaeal Type Strains, Phase III: the genomes of soil and plant-associated and newly described type strains.</title>
        <authorList>
            <person name="Whitman W.B."/>
            <person name="Woyke T."/>
            <person name="Klenk H.P."/>
            <person name="Zhou Y."/>
            <person name="Lilburn T.G."/>
            <person name="Beck B.J."/>
            <person name="De Vos P."/>
            <person name="Vandamme P."/>
            <person name="Eisen J.A."/>
            <person name="Garrity G."/>
            <person name="Hugenholtz P."/>
            <person name="Kyrpides N.C."/>
        </authorList>
    </citation>
    <scope>NUCLEOTIDE SEQUENCE [LARGE SCALE GENOMIC DNA]</scope>
    <source>
        <strain evidence="8 9">CGMCC 1.2546</strain>
    </source>
</reference>
<dbReference type="GO" id="GO:0015293">
    <property type="term" value="F:symporter activity"/>
    <property type="evidence" value="ECO:0007669"/>
    <property type="project" value="UniProtKB-KW"/>
</dbReference>
<comment type="subcellular location">
    <subcellularLocation>
        <location evidence="1">Membrane</location>
        <topology evidence="1">Multi-pass membrane protein</topology>
    </subcellularLocation>
</comment>
<proteinExistence type="predicted"/>
<keyword evidence="2" id="KW-0813">Transport</keyword>
<feature type="transmembrane region" description="Helical" evidence="7">
    <location>
        <begin position="21"/>
        <end position="40"/>
    </location>
</feature>
<keyword evidence="4" id="KW-0769">Symport</keyword>
<dbReference type="Gene3D" id="1.10.3860.10">
    <property type="entry name" value="Sodium:dicarboxylate symporter"/>
    <property type="match status" value="1"/>
</dbReference>
<dbReference type="SUPFAM" id="SSF118215">
    <property type="entry name" value="Proton glutamate symport protein"/>
    <property type="match status" value="1"/>
</dbReference>
<evidence type="ECO:0000256" key="1">
    <source>
        <dbReference type="ARBA" id="ARBA00004141"/>
    </source>
</evidence>
<evidence type="ECO:0000256" key="2">
    <source>
        <dbReference type="ARBA" id="ARBA00022448"/>
    </source>
</evidence>
<keyword evidence="3 7" id="KW-0812">Transmembrane</keyword>